<protein>
    <recommendedName>
        <fullName evidence="1">Arabinosyltransferase C-terminal domain-containing protein</fullName>
    </recommendedName>
</protein>
<evidence type="ECO:0000313" key="2">
    <source>
        <dbReference type="EMBL" id="NLF90147.1"/>
    </source>
</evidence>
<name>A0A847H851_9CORY</name>
<dbReference type="Gene3D" id="3.40.190.160">
    <property type="match status" value="1"/>
</dbReference>
<organism evidence="2 3">
    <name type="scientific">Corynebacterium marinum</name>
    <dbReference type="NCBI Taxonomy" id="349751"/>
    <lineage>
        <taxon>Bacteria</taxon>
        <taxon>Bacillati</taxon>
        <taxon>Actinomycetota</taxon>
        <taxon>Actinomycetes</taxon>
        <taxon>Mycobacteriales</taxon>
        <taxon>Corynebacteriaceae</taxon>
        <taxon>Corynebacterium</taxon>
    </lineage>
</organism>
<evidence type="ECO:0000313" key="3">
    <source>
        <dbReference type="Proteomes" id="UP000523614"/>
    </source>
</evidence>
<comment type="caution">
    <text evidence="2">The sequence shown here is derived from an EMBL/GenBank/DDBJ whole genome shotgun (WGS) entry which is preliminary data.</text>
</comment>
<feature type="domain" description="Arabinosyltransferase C-terminal" evidence="1">
    <location>
        <begin position="1"/>
        <end position="66"/>
    </location>
</feature>
<feature type="non-terminal residue" evidence="2">
    <location>
        <position position="1"/>
    </location>
</feature>
<dbReference type="InterPro" id="IPR032731">
    <property type="entry name" value="Arabino_trans_C"/>
</dbReference>
<sequence>GGVMGTAEAVNNSYELPSYTKDDWHRDWGSIEIYQRRTNSEDVAPDDAEIELETIQRSGLWHPSDMMIATGD</sequence>
<proteinExistence type="predicted"/>
<reference evidence="2 3" key="1">
    <citation type="journal article" date="2020" name="Biotechnol. Biofuels">
        <title>New insights from the biogas microbiome by comprehensive genome-resolved metagenomics of nearly 1600 species originating from multiple anaerobic digesters.</title>
        <authorList>
            <person name="Campanaro S."/>
            <person name="Treu L."/>
            <person name="Rodriguez-R L.M."/>
            <person name="Kovalovszki A."/>
            <person name="Ziels R.M."/>
            <person name="Maus I."/>
            <person name="Zhu X."/>
            <person name="Kougias P.G."/>
            <person name="Basile A."/>
            <person name="Luo G."/>
            <person name="Schluter A."/>
            <person name="Konstantinidis K.T."/>
            <person name="Angelidaki I."/>
        </authorList>
    </citation>
    <scope>NUCLEOTIDE SEQUENCE [LARGE SCALE GENOMIC DNA]</scope>
    <source>
        <strain evidence="2">AS06rmzACSIP_235</strain>
    </source>
</reference>
<gene>
    <name evidence="2" type="ORF">GX570_02185</name>
</gene>
<dbReference type="EMBL" id="JAAYYP010000067">
    <property type="protein sequence ID" value="NLF90147.1"/>
    <property type="molecule type" value="Genomic_DNA"/>
</dbReference>
<dbReference type="Proteomes" id="UP000523614">
    <property type="component" value="Unassembled WGS sequence"/>
</dbReference>
<accession>A0A847H851</accession>
<dbReference type="AlphaFoldDB" id="A0A847H851"/>
<evidence type="ECO:0000259" key="1">
    <source>
        <dbReference type="Pfam" id="PF14896"/>
    </source>
</evidence>
<dbReference type="Pfam" id="PF14896">
    <property type="entry name" value="Arabino_trans_C"/>
    <property type="match status" value="1"/>
</dbReference>